<dbReference type="EMBL" id="CAADIZ010000077">
    <property type="protein sequence ID" value="VFS36269.1"/>
    <property type="molecule type" value="Genomic_DNA"/>
</dbReference>
<dbReference type="EMBL" id="CAADHY010000024">
    <property type="protein sequence ID" value="VFR28682.1"/>
    <property type="molecule type" value="Genomic_DNA"/>
</dbReference>
<dbReference type="EMBL" id="CAADIO010000011">
    <property type="protein sequence ID" value="VFR84948.1"/>
    <property type="molecule type" value="Genomic_DNA"/>
</dbReference>
<evidence type="ECO:0000256" key="1">
    <source>
        <dbReference type="SAM" id="MobiDB-lite"/>
    </source>
</evidence>
<evidence type="ECO:0000313" key="8">
    <source>
        <dbReference type="EMBL" id="VFR98304.1"/>
    </source>
</evidence>
<dbReference type="EMBL" id="CAADII010000066">
    <property type="protein sequence ID" value="VFR56678.1"/>
    <property type="molecule type" value="Genomic_DNA"/>
</dbReference>
<accession>A0A484UE06</accession>
<evidence type="ECO:0000313" key="3">
    <source>
        <dbReference type="EMBL" id="VFR40325.1"/>
    </source>
</evidence>
<dbReference type="EMBL" id="CAADID010000016">
    <property type="protein sequence ID" value="VFR65454.1"/>
    <property type="molecule type" value="Genomic_DNA"/>
</dbReference>
<evidence type="ECO:0000313" key="6">
    <source>
        <dbReference type="EMBL" id="VFR83323.1"/>
    </source>
</evidence>
<evidence type="ECO:0000313" key="7">
    <source>
        <dbReference type="EMBL" id="VFR84948.1"/>
    </source>
</evidence>
<gene>
    <name evidence="2" type="ORF">AMP9_1399</name>
    <name evidence="3" type="ORF">ANT2_1420</name>
    <name evidence="5" type="ORF">ANT3_1420</name>
    <name evidence="4" type="ORF">BRI6_1577</name>
    <name evidence="6" type="ORF">BRI9_1632</name>
    <name evidence="8" type="ORF">IVO3_1629</name>
    <name evidence="7" type="ORF">RAN3_1377</name>
    <name evidence="9" type="ORF">RAN7_1569</name>
</gene>
<feature type="region of interest" description="Disordered" evidence="1">
    <location>
        <begin position="1"/>
        <end position="20"/>
    </location>
</feature>
<dbReference type="AlphaFoldDB" id="A0A484UE06"/>
<evidence type="ECO:0000313" key="9">
    <source>
        <dbReference type="EMBL" id="VFS36269.1"/>
    </source>
</evidence>
<dbReference type="EMBL" id="CAADIG010000011">
    <property type="protein sequence ID" value="VFR40325.1"/>
    <property type="molecule type" value="Genomic_DNA"/>
</dbReference>
<name>A0A484UE06_9ZZZZ</name>
<protein>
    <submittedName>
        <fullName evidence="7">Uncharacterized protein</fullName>
    </submittedName>
</protein>
<dbReference type="EMBL" id="CAADIP010000059">
    <property type="protein sequence ID" value="VFR98304.1"/>
    <property type="molecule type" value="Genomic_DNA"/>
</dbReference>
<organism evidence="7">
    <name type="scientific">plant metagenome</name>
    <dbReference type="NCBI Taxonomy" id="1297885"/>
    <lineage>
        <taxon>unclassified sequences</taxon>
        <taxon>metagenomes</taxon>
        <taxon>organismal metagenomes</taxon>
    </lineage>
</organism>
<sequence>MRPLCPTSQRRPAANAGRKARAAEYRHASISSARAFLHNYQNS</sequence>
<proteinExistence type="predicted"/>
<evidence type="ECO:0000313" key="4">
    <source>
        <dbReference type="EMBL" id="VFR56678.1"/>
    </source>
</evidence>
<evidence type="ECO:0000313" key="2">
    <source>
        <dbReference type="EMBL" id="VFR28682.1"/>
    </source>
</evidence>
<evidence type="ECO:0000313" key="5">
    <source>
        <dbReference type="EMBL" id="VFR65454.1"/>
    </source>
</evidence>
<reference evidence="7" key="1">
    <citation type="submission" date="2019-03" db="EMBL/GenBank/DDBJ databases">
        <authorList>
            <person name="Danneels B."/>
        </authorList>
    </citation>
    <scope>NUCLEOTIDE SEQUENCE</scope>
</reference>
<dbReference type="EMBL" id="CAADIK010000055">
    <property type="protein sequence ID" value="VFR83323.1"/>
    <property type="molecule type" value="Genomic_DNA"/>
</dbReference>